<keyword evidence="4" id="KW-1185">Reference proteome</keyword>
<accession>A0A975IZR4</accession>
<keyword evidence="1" id="KW-0812">Transmembrane</keyword>
<evidence type="ECO:0000259" key="2">
    <source>
        <dbReference type="Pfam" id="PF07584"/>
    </source>
</evidence>
<reference evidence="3" key="1">
    <citation type="submission" date="2021-04" db="EMBL/GenBank/DDBJ databases">
        <title>Luteolibacter sp. 32A isolated from the skin of an Anderson's salamander (Ambystoma andersonii).</title>
        <authorList>
            <person name="Spergser J."/>
            <person name="Busse H.-J."/>
        </authorList>
    </citation>
    <scope>NUCLEOTIDE SEQUENCE</scope>
    <source>
        <strain evidence="3">32A</strain>
    </source>
</reference>
<dbReference type="InterPro" id="IPR011933">
    <property type="entry name" value="Double_TM_dom"/>
</dbReference>
<dbReference type="InterPro" id="IPR024163">
    <property type="entry name" value="Aerotolerance_reg_N"/>
</dbReference>
<gene>
    <name evidence="3" type="ORF">KBB96_01200</name>
</gene>
<feature type="transmembrane region" description="Helical" evidence="1">
    <location>
        <begin position="6"/>
        <end position="24"/>
    </location>
</feature>
<dbReference type="AlphaFoldDB" id="A0A975IZR4"/>
<dbReference type="Pfam" id="PF07584">
    <property type="entry name" value="BatA"/>
    <property type="match status" value="1"/>
</dbReference>
<organism evidence="3 4">
    <name type="scientific">Luteolibacter ambystomatis</name>
    <dbReference type="NCBI Taxonomy" id="2824561"/>
    <lineage>
        <taxon>Bacteria</taxon>
        <taxon>Pseudomonadati</taxon>
        <taxon>Verrucomicrobiota</taxon>
        <taxon>Verrucomicrobiia</taxon>
        <taxon>Verrucomicrobiales</taxon>
        <taxon>Verrucomicrobiaceae</taxon>
        <taxon>Luteolibacter</taxon>
    </lineage>
</organism>
<feature type="domain" description="Aerotolerance regulator N-terminal" evidence="2">
    <location>
        <begin position="1"/>
        <end position="76"/>
    </location>
</feature>
<evidence type="ECO:0000256" key="1">
    <source>
        <dbReference type="SAM" id="Phobius"/>
    </source>
</evidence>
<feature type="transmembrane region" description="Helical" evidence="1">
    <location>
        <begin position="56"/>
        <end position="74"/>
    </location>
</feature>
<keyword evidence="1" id="KW-1133">Transmembrane helix</keyword>
<dbReference type="Proteomes" id="UP000676169">
    <property type="component" value="Chromosome"/>
</dbReference>
<evidence type="ECO:0000313" key="4">
    <source>
        <dbReference type="Proteomes" id="UP000676169"/>
    </source>
</evidence>
<dbReference type="PANTHER" id="PTHR37464:SF1">
    <property type="entry name" value="BLL2463 PROTEIN"/>
    <property type="match status" value="1"/>
</dbReference>
<sequence length="662" mass="71128">MSFLQQSLLWFTLAAAIPVIIHLLNKRRHKTIRWAAMQFLLKATKESRGKKKLRHILILTCRALGLAMLAIAAARPVMSGLLGWNAGRVDNVILILDRSASMELRPGDGFDSRRAQVLEKVRNTFKDLGGARLVLIDSASGQPQEVPSPDVLPDLTAAGPSDTAADLPALATRAAEFLTEIQGRSEVWIATDLQASNWKAADERWAAVRASLSSLPSKPSIRVLGLTGPTAANTSLRLASARRIADQLVLDLEVTRAEDARGSVNLPLTVNLNGARTTETLTLTGQALKFQKRITLPSGSTTGHGWLSIPADGNPRDNAAFFAYGPDRPAKSIVVAGTTETANYLQLSAAPPGFANQSVTRVDPAKIASLMPGDAACILWSAPLPTGPTADMLQRYLSEGGQVVFFPPAQASELQFLELKWSPPQEAATGKFFILKDWNHDDGPLRDGADGTTIPAERLKAIRRQIPTGDAASLAKWDDGEAFLVRKIVDRGTAWFVASQPDYTWSNLGDADVLLPLVQRTVMAGGERFDASYLSHVGSEASKLQPGETRTRLDDYGTPDPANASWDAGIYKLGDRLIALNRPTAEDAPEIVSHEGIAASLDGTGYTLFEQAGKAADTSASRGMWKAFLCAVLFFLLSEAVLSLPKKSSRQPTASGRATTNA</sequence>
<dbReference type="PANTHER" id="PTHR37464">
    <property type="entry name" value="BLL2463 PROTEIN"/>
    <property type="match status" value="1"/>
</dbReference>
<dbReference type="NCBIfam" id="TIGR02226">
    <property type="entry name" value="two_anch"/>
    <property type="match status" value="1"/>
</dbReference>
<dbReference type="RefSeq" id="WP_211631663.1">
    <property type="nucleotide sequence ID" value="NZ_CP073100.1"/>
</dbReference>
<evidence type="ECO:0000313" key="3">
    <source>
        <dbReference type="EMBL" id="QUE51524.1"/>
    </source>
</evidence>
<name>A0A975IZR4_9BACT</name>
<protein>
    <submittedName>
        <fullName evidence="3">BatA domain-containing protein</fullName>
    </submittedName>
</protein>
<keyword evidence="1" id="KW-0472">Membrane</keyword>
<proteinExistence type="predicted"/>
<dbReference type="KEGG" id="lamb:KBB96_01200"/>
<dbReference type="EMBL" id="CP073100">
    <property type="protein sequence ID" value="QUE51524.1"/>
    <property type="molecule type" value="Genomic_DNA"/>
</dbReference>